<protein>
    <submittedName>
        <fullName evidence="2">ShKT domain-containing protein</fullName>
    </submittedName>
</protein>
<dbReference type="WBParaSite" id="PgR087_g007_t04">
    <property type="protein sequence ID" value="PgR087_g007_t04"/>
    <property type="gene ID" value="PgR087_g007"/>
</dbReference>
<accession>A0A915C4T0</accession>
<proteinExistence type="predicted"/>
<organism evidence="1 2">
    <name type="scientific">Parascaris univalens</name>
    <name type="common">Nematode worm</name>
    <dbReference type="NCBI Taxonomy" id="6257"/>
    <lineage>
        <taxon>Eukaryota</taxon>
        <taxon>Metazoa</taxon>
        <taxon>Ecdysozoa</taxon>
        <taxon>Nematoda</taxon>
        <taxon>Chromadorea</taxon>
        <taxon>Rhabditida</taxon>
        <taxon>Spirurina</taxon>
        <taxon>Ascaridomorpha</taxon>
        <taxon>Ascaridoidea</taxon>
        <taxon>Ascarididae</taxon>
        <taxon>Parascaris</taxon>
    </lineage>
</organism>
<dbReference type="Proteomes" id="UP000887569">
    <property type="component" value="Unplaced"/>
</dbReference>
<name>A0A915C4T0_PARUN</name>
<evidence type="ECO:0000313" key="1">
    <source>
        <dbReference type="Proteomes" id="UP000887569"/>
    </source>
</evidence>
<keyword evidence="1" id="KW-1185">Reference proteome</keyword>
<sequence length="79" mass="9366">MEVSLTETYPNFIYNFANLTATFFRDTQISNCELRWLHIRCQRGVAMPREFLSVRFALTYFASEHPYTRISREHPSASQ</sequence>
<evidence type="ECO:0000313" key="2">
    <source>
        <dbReference type="WBParaSite" id="PgR087_g007_t04"/>
    </source>
</evidence>
<reference evidence="2" key="1">
    <citation type="submission" date="2022-11" db="UniProtKB">
        <authorList>
            <consortium name="WormBaseParasite"/>
        </authorList>
    </citation>
    <scope>IDENTIFICATION</scope>
</reference>
<dbReference type="AlphaFoldDB" id="A0A915C4T0"/>